<comment type="caution">
    <text evidence="2">The sequence shown here is derived from an EMBL/GenBank/DDBJ whole genome shotgun (WGS) entry which is preliminary data.</text>
</comment>
<dbReference type="Proteomes" id="UP000660262">
    <property type="component" value="Unassembled WGS sequence"/>
</dbReference>
<reference evidence="2" key="1">
    <citation type="submission" date="2020-10" db="EMBL/GenBank/DDBJ databases">
        <title>Unveiling of a novel bifunctional photoreceptor, Dualchrome1, isolated from a cosmopolitan green alga.</title>
        <authorList>
            <person name="Suzuki S."/>
            <person name="Kawachi M."/>
        </authorList>
    </citation>
    <scope>NUCLEOTIDE SEQUENCE</scope>
    <source>
        <strain evidence="2">NIES 2893</strain>
    </source>
</reference>
<keyword evidence="3" id="KW-1185">Reference proteome</keyword>
<feature type="compositionally biased region" description="Pro residues" evidence="1">
    <location>
        <begin position="1"/>
        <end position="10"/>
    </location>
</feature>
<feature type="compositionally biased region" description="Pro residues" evidence="1">
    <location>
        <begin position="289"/>
        <end position="301"/>
    </location>
</feature>
<name>A0A830I327_9CHLO</name>
<evidence type="ECO:0000313" key="3">
    <source>
        <dbReference type="Proteomes" id="UP000660262"/>
    </source>
</evidence>
<protein>
    <submittedName>
        <fullName evidence="2">Uncharacterized protein</fullName>
    </submittedName>
</protein>
<feature type="region of interest" description="Disordered" evidence="1">
    <location>
        <begin position="280"/>
        <end position="323"/>
    </location>
</feature>
<accession>A0A830I327</accession>
<feature type="compositionally biased region" description="Basic residues" evidence="1">
    <location>
        <begin position="204"/>
        <end position="213"/>
    </location>
</feature>
<dbReference type="EMBL" id="BNJQ01000041">
    <property type="protein sequence ID" value="GHP12420.1"/>
    <property type="molecule type" value="Genomic_DNA"/>
</dbReference>
<organism evidence="2 3">
    <name type="scientific">Pycnococcus provasolii</name>
    <dbReference type="NCBI Taxonomy" id="41880"/>
    <lineage>
        <taxon>Eukaryota</taxon>
        <taxon>Viridiplantae</taxon>
        <taxon>Chlorophyta</taxon>
        <taxon>Pseudoscourfieldiophyceae</taxon>
        <taxon>Pseudoscourfieldiales</taxon>
        <taxon>Pycnococcaceae</taxon>
        <taxon>Pycnococcus</taxon>
    </lineage>
</organism>
<gene>
    <name evidence="2" type="ORF">PPROV_001114700</name>
</gene>
<feature type="region of interest" description="Disordered" evidence="1">
    <location>
        <begin position="1"/>
        <end position="36"/>
    </location>
</feature>
<feature type="region of interest" description="Disordered" evidence="1">
    <location>
        <begin position="178"/>
        <end position="249"/>
    </location>
</feature>
<feature type="compositionally biased region" description="Low complexity" evidence="1">
    <location>
        <begin position="302"/>
        <end position="315"/>
    </location>
</feature>
<dbReference type="AlphaFoldDB" id="A0A830I327"/>
<evidence type="ECO:0000313" key="2">
    <source>
        <dbReference type="EMBL" id="GHP12420.1"/>
    </source>
</evidence>
<evidence type="ECO:0000256" key="1">
    <source>
        <dbReference type="SAM" id="MobiDB-lite"/>
    </source>
</evidence>
<proteinExistence type="predicted"/>
<sequence length="393" mass="43828">MSTPPGPPALVPAGDGALLPQGQSPASPTGAHGGGLAVADQRFRPQRKSRFKGSFAITDSWDTRGSAFSTNVSDTDRVLLAFYMMHYAPMAFGQLCHVCQFDSNNNEQRRLSWAGAAAAATSHAAQNQLPHVNFNDWQEHELRGWQPLTPVSTQSLKLILKDEESLFQQHQASKLYELTPKGKKNIQDSLKPWPEASEQDESARKRKRERRLRPLFSFTGVTGDNAKSPVTPAKQHSTNPPPPRDDSLHTQVWVDLNDEEELTPRGEGGDDAAFEVVPSNNVTQTSSPPAEPQQPQPPPLVQPAVQQEQPQQPVVNDAPLQQSSSSHIQMIAQRLHSIENSTAQFFKSFEERFKSFEERTSEKLNELDIRTKDMQRRQIDCLTELREAKNQGM</sequence>